<evidence type="ECO:0000313" key="4">
    <source>
        <dbReference type="Proteomes" id="UP000316905"/>
    </source>
</evidence>
<feature type="transmembrane region" description="Helical" evidence="1">
    <location>
        <begin position="307"/>
        <end position="329"/>
    </location>
</feature>
<evidence type="ECO:0000313" key="3">
    <source>
        <dbReference type="EMBL" id="TWI47267.1"/>
    </source>
</evidence>
<feature type="transmembrane region" description="Helical" evidence="1">
    <location>
        <begin position="251"/>
        <end position="270"/>
    </location>
</feature>
<feature type="transmembrane region" description="Helical" evidence="1">
    <location>
        <begin position="15"/>
        <end position="33"/>
    </location>
</feature>
<keyword evidence="1" id="KW-0812">Transmembrane</keyword>
<feature type="transmembrane region" description="Helical" evidence="1">
    <location>
        <begin position="178"/>
        <end position="197"/>
    </location>
</feature>
<accession>A0A562PS46</accession>
<dbReference type="GO" id="GO:0000271">
    <property type="term" value="P:polysaccharide biosynthetic process"/>
    <property type="evidence" value="ECO:0007669"/>
    <property type="project" value="TreeGrafter"/>
</dbReference>
<feature type="transmembrane region" description="Helical" evidence="1">
    <location>
        <begin position="83"/>
        <end position="106"/>
    </location>
</feature>
<name>A0A562PS46_9PSED</name>
<dbReference type="Pfam" id="PF01757">
    <property type="entry name" value="Acyl_transf_3"/>
    <property type="match status" value="1"/>
</dbReference>
<evidence type="ECO:0000256" key="1">
    <source>
        <dbReference type="SAM" id="Phobius"/>
    </source>
</evidence>
<dbReference type="AlphaFoldDB" id="A0A562PS46"/>
<proteinExistence type="predicted"/>
<feature type="domain" description="Acyltransferase 3" evidence="2">
    <location>
        <begin position="12"/>
        <end position="324"/>
    </location>
</feature>
<dbReference type="GO" id="GO:0016020">
    <property type="term" value="C:membrane"/>
    <property type="evidence" value="ECO:0007669"/>
    <property type="project" value="TreeGrafter"/>
</dbReference>
<reference evidence="3 4" key="1">
    <citation type="journal article" date="2015" name="Stand. Genomic Sci.">
        <title>Genomic Encyclopedia of Bacterial and Archaeal Type Strains, Phase III: the genomes of soil and plant-associated and newly described type strains.</title>
        <authorList>
            <person name="Whitman W.B."/>
            <person name="Woyke T."/>
            <person name="Klenk H.P."/>
            <person name="Zhou Y."/>
            <person name="Lilburn T.G."/>
            <person name="Beck B.J."/>
            <person name="De Vos P."/>
            <person name="Vandamme P."/>
            <person name="Eisen J.A."/>
            <person name="Garrity G."/>
            <person name="Hugenholtz P."/>
            <person name="Kyrpides N.C."/>
        </authorList>
    </citation>
    <scope>NUCLEOTIDE SEQUENCE [LARGE SCALE GENOMIC DNA]</scope>
    <source>
        <strain evidence="3 4">CGMCC 1.6858</strain>
    </source>
</reference>
<feature type="transmembrane region" description="Helical" evidence="1">
    <location>
        <begin position="53"/>
        <end position="71"/>
    </location>
</feature>
<feature type="transmembrane region" description="Helical" evidence="1">
    <location>
        <begin position="282"/>
        <end position="301"/>
    </location>
</feature>
<keyword evidence="1" id="KW-0472">Membrane</keyword>
<dbReference type="RefSeq" id="WP_145145689.1">
    <property type="nucleotide sequence ID" value="NZ_VLKY01000024.1"/>
</dbReference>
<dbReference type="InterPro" id="IPR050879">
    <property type="entry name" value="Acyltransferase_3"/>
</dbReference>
<feature type="transmembrane region" description="Helical" evidence="1">
    <location>
        <begin position="152"/>
        <end position="171"/>
    </location>
</feature>
<dbReference type="EMBL" id="VLKY01000024">
    <property type="protein sequence ID" value="TWI47267.1"/>
    <property type="molecule type" value="Genomic_DNA"/>
</dbReference>
<dbReference type="PANTHER" id="PTHR23028">
    <property type="entry name" value="ACETYLTRANSFERASE"/>
    <property type="match status" value="1"/>
</dbReference>
<gene>
    <name evidence="3" type="ORF">IQ22_04331</name>
</gene>
<feature type="transmembrane region" description="Helical" evidence="1">
    <location>
        <begin position="229"/>
        <end position="245"/>
    </location>
</feature>
<protein>
    <submittedName>
        <fullName evidence="3">Peptidoglycan/LPS O-acetylase OafA/YrhL</fullName>
    </submittedName>
</protein>
<dbReference type="PANTHER" id="PTHR23028:SF53">
    <property type="entry name" value="ACYL_TRANSF_3 DOMAIN-CONTAINING PROTEIN"/>
    <property type="match status" value="1"/>
</dbReference>
<dbReference type="InterPro" id="IPR002656">
    <property type="entry name" value="Acyl_transf_3_dom"/>
</dbReference>
<sequence length="355" mass="39911">MSVTRLTRTGNNFDFLRFMAASVVVIGHCFWLGGNIHREPLLNWTGYTDMADIAVNIFFIMSGFLITHSWLKKSNVLEFALKRALRIFPALIVSVLLTVLVVGSLATDRSLNEYFYNRQTLHYVSNILLMTHFHLPGVFANNPFPDTVNGSVWTLPYEVFMYACVLALGLLGALRKSTVALIWAALYLVHLVLLPEWNISSLIVQKLARLGMFFFAGALLYLLRDLIPWRGPIALFLLALVAATATHEISYYVLALTLPYLVIYLAYVRLPLVSSFGRYGDFSYGLYIFSFPIQQLIVLWLGEALTFKAFVVISYLTSLGLAIFSWHIIESPALGLKRALGRLRTSPVSVTSRAP</sequence>
<dbReference type="GO" id="GO:0016747">
    <property type="term" value="F:acyltransferase activity, transferring groups other than amino-acyl groups"/>
    <property type="evidence" value="ECO:0007669"/>
    <property type="project" value="InterPro"/>
</dbReference>
<organism evidence="3 4">
    <name type="scientific">Pseudomonas duriflava</name>
    <dbReference type="NCBI Taxonomy" id="459528"/>
    <lineage>
        <taxon>Bacteria</taxon>
        <taxon>Pseudomonadati</taxon>
        <taxon>Pseudomonadota</taxon>
        <taxon>Gammaproteobacteria</taxon>
        <taxon>Pseudomonadales</taxon>
        <taxon>Pseudomonadaceae</taxon>
        <taxon>Pseudomonas</taxon>
    </lineage>
</organism>
<comment type="caution">
    <text evidence="3">The sequence shown here is derived from an EMBL/GenBank/DDBJ whole genome shotgun (WGS) entry which is preliminary data.</text>
</comment>
<keyword evidence="4" id="KW-1185">Reference proteome</keyword>
<keyword evidence="1" id="KW-1133">Transmembrane helix</keyword>
<evidence type="ECO:0000259" key="2">
    <source>
        <dbReference type="Pfam" id="PF01757"/>
    </source>
</evidence>
<dbReference type="Proteomes" id="UP000316905">
    <property type="component" value="Unassembled WGS sequence"/>
</dbReference>
<dbReference type="OrthoDB" id="9767863at2"/>